<sequence>MARSSAGFFEVGTRERGATLGGGSGRFFEVGADGVRERGAMLGGGSGRFFEVGADGVRDRGAMLGGGCFFAFLAAFDAF</sequence>
<dbReference type="RefSeq" id="WP_136971463.1">
    <property type="nucleotide sequence ID" value="NZ_JARZHI010000049.1"/>
</dbReference>
<reference evidence="1 2" key="1">
    <citation type="submission" date="2023-04" db="EMBL/GenBank/DDBJ databases">
        <title>The genome sequence of Polyangium sorediatum DSM14670.</title>
        <authorList>
            <person name="Zhang X."/>
        </authorList>
    </citation>
    <scope>NUCLEOTIDE SEQUENCE [LARGE SCALE GENOMIC DNA]</scope>
    <source>
        <strain evidence="1 2">DSM 14670</strain>
    </source>
</reference>
<organism evidence="1 2">
    <name type="scientific">Polyangium sorediatum</name>
    <dbReference type="NCBI Taxonomy" id="889274"/>
    <lineage>
        <taxon>Bacteria</taxon>
        <taxon>Pseudomonadati</taxon>
        <taxon>Myxococcota</taxon>
        <taxon>Polyangia</taxon>
        <taxon>Polyangiales</taxon>
        <taxon>Polyangiaceae</taxon>
        <taxon>Polyangium</taxon>
    </lineage>
</organism>
<protein>
    <submittedName>
        <fullName evidence="1">Uncharacterized protein</fullName>
    </submittedName>
</protein>
<dbReference type="Proteomes" id="UP001160301">
    <property type="component" value="Unassembled WGS sequence"/>
</dbReference>
<comment type="caution">
    <text evidence="1">The sequence shown here is derived from an EMBL/GenBank/DDBJ whole genome shotgun (WGS) entry which is preliminary data.</text>
</comment>
<dbReference type="EMBL" id="JARZHI010000049">
    <property type="protein sequence ID" value="MDI1434946.1"/>
    <property type="molecule type" value="Genomic_DNA"/>
</dbReference>
<name>A0ABT6P2V9_9BACT</name>
<proteinExistence type="predicted"/>
<evidence type="ECO:0000313" key="1">
    <source>
        <dbReference type="EMBL" id="MDI1434946.1"/>
    </source>
</evidence>
<accession>A0ABT6P2V9</accession>
<keyword evidence="2" id="KW-1185">Reference proteome</keyword>
<evidence type="ECO:0000313" key="2">
    <source>
        <dbReference type="Proteomes" id="UP001160301"/>
    </source>
</evidence>
<gene>
    <name evidence="1" type="ORF">QHF89_35920</name>
</gene>